<dbReference type="Pfam" id="PF09822">
    <property type="entry name" value="ABC_transp_aux"/>
    <property type="match status" value="1"/>
</dbReference>
<keyword evidence="2" id="KW-1133">Transmembrane helix</keyword>
<comment type="caution">
    <text evidence="5">The sequence shown here is derived from an EMBL/GenBank/DDBJ whole genome shotgun (WGS) entry which is preliminary data.</text>
</comment>
<dbReference type="EMBL" id="BBIO01000003">
    <property type="protein sequence ID" value="GAK44245.1"/>
    <property type="molecule type" value="Genomic_DNA"/>
</dbReference>
<evidence type="ECO:0000259" key="3">
    <source>
        <dbReference type="Pfam" id="PF09822"/>
    </source>
</evidence>
<evidence type="ECO:0000256" key="2">
    <source>
        <dbReference type="SAM" id="Phobius"/>
    </source>
</evidence>
<keyword evidence="2" id="KW-0472">Membrane</keyword>
<accession>A0A081B877</accession>
<dbReference type="InterPro" id="IPR019196">
    <property type="entry name" value="ABC_transp_unknown"/>
</dbReference>
<name>A0A081B877_9HYPH</name>
<organism evidence="5 6">
    <name type="scientific">Tepidicaulis marinus</name>
    <dbReference type="NCBI Taxonomy" id="1333998"/>
    <lineage>
        <taxon>Bacteria</taxon>
        <taxon>Pseudomonadati</taxon>
        <taxon>Pseudomonadota</taxon>
        <taxon>Alphaproteobacteria</taxon>
        <taxon>Hyphomicrobiales</taxon>
        <taxon>Parvibaculaceae</taxon>
        <taxon>Tepidicaulis</taxon>
    </lineage>
</organism>
<keyword evidence="6" id="KW-1185">Reference proteome</keyword>
<evidence type="ECO:0000259" key="4">
    <source>
        <dbReference type="Pfam" id="PF23357"/>
    </source>
</evidence>
<evidence type="ECO:0000313" key="6">
    <source>
        <dbReference type="Proteomes" id="UP000028702"/>
    </source>
</evidence>
<keyword evidence="2" id="KW-0812">Transmembrane</keyword>
<dbReference type="RefSeq" id="WP_045443194.1">
    <property type="nucleotide sequence ID" value="NZ_BBIO01000003.1"/>
</dbReference>
<dbReference type="STRING" id="1333998.M2A_0744"/>
<keyword evidence="1" id="KW-0175">Coiled coil</keyword>
<dbReference type="Pfam" id="PF23357">
    <property type="entry name" value="DUF7088"/>
    <property type="match status" value="1"/>
</dbReference>
<dbReference type="AlphaFoldDB" id="A0A081B877"/>
<dbReference type="Proteomes" id="UP000028702">
    <property type="component" value="Unassembled WGS sequence"/>
</dbReference>
<feature type="domain" description="DUF7088" evidence="4">
    <location>
        <begin position="42"/>
        <end position="141"/>
    </location>
</feature>
<feature type="domain" description="ABC-type uncharacterised transport system" evidence="3">
    <location>
        <begin position="178"/>
        <end position="496"/>
    </location>
</feature>
<evidence type="ECO:0000313" key="5">
    <source>
        <dbReference type="EMBL" id="GAK44245.1"/>
    </source>
</evidence>
<feature type="transmembrane region" description="Helical" evidence="2">
    <location>
        <begin position="610"/>
        <end position="630"/>
    </location>
</feature>
<feature type="coiled-coil region" evidence="1">
    <location>
        <begin position="530"/>
        <end position="596"/>
    </location>
</feature>
<gene>
    <name evidence="5" type="ORF">M2A_0744</name>
</gene>
<dbReference type="eggNOG" id="COG3225">
    <property type="taxonomic scope" value="Bacteria"/>
</dbReference>
<dbReference type="InterPro" id="IPR055396">
    <property type="entry name" value="DUF7088"/>
</dbReference>
<reference evidence="5 6" key="1">
    <citation type="submission" date="2014-07" db="EMBL/GenBank/DDBJ databases">
        <title>Tepidicaulis marinum gen. nov., sp. nov., a novel marine bacterium denitrifying nitrate to nitrous oxide strictly under microaerobic conditions.</title>
        <authorList>
            <person name="Takeuchi M."/>
            <person name="Yamagishi T."/>
            <person name="Kamagata Y."/>
            <person name="Oshima K."/>
            <person name="Hattori M."/>
            <person name="Katayama T."/>
            <person name="Hanada S."/>
            <person name="Tamaki H."/>
            <person name="Marumo K."/>
            <person name="Maeda H."/>
            <person name="Nedachi M."/>
            <person name="Iwasaki W."/>
            <person name="Suwa Y."/>
            <person name="Sakata S."/>
        </authorList>
    </citation>
    <scope>NUCLEOTIDE SEQUENCE [LARGE SCALE GENOMIC DNA]</scope>
    <source>
        <strain evidence="5 6">MA2</strain>
    </source>
</reference>
<evidence type="ECO:0000256" key="1">
    <source>
        <dbReference type="SAM" id="Coils"/>
    </source>
</evidence>
<sequence length="641" mass="72095">MKLSLTRRNVSLITLALLAVFFVSFNLFANLTFHSARLDLTENRLFTLSEGTRALLENIEEPVTLRFFYSESLATDYPRIRTYAGRVRDMLEEMQAVAGDELILEVIDPEPFTEEEDRAMSLGLKGAPTTEGEVIYFGLAGTNLVDGREAIPFFSDEREEYLEYDLIRMIQNLSEAEKPVLGVVTNLPLDTGAGGLLAAMKGQSVSFMIYEELRSRFDIEFLEQKFSRVPDRVDTLLIAHPRDLNETTEYAVDQFIVKGGKALIFIDPHSEVSLTAGPNGEPVRGYTEASNLPRLMDAWGVEMPADEIVSDRALAQRVQAGFDVRRQEVDYPLWLAIGPEQMDENDLVTADIDRLNLGTAGHLVKREGAETRLTPLVTSSKDSKLLDLEYVKSGPRPDELVRDFAPTDEAYILAARVDGVVSSAFPDGPPDPAGDEEAAREQTADAHVAKGTEEANLIIVADSDIFDDRFWVQTQSYLGERVAQPIADNAKFVLNAAENLLGADELISLRTRERSERPFLVVQDLRRKAEERFLEEEEALQAEIRAAEERLTQLQTRAGSELGGRDVLSQREAEEMRRIRHQLAESRSDLRQVQRNLRREIEVLGGQVRFINVALMPILVAFAALGVAWYRRRRRLKYSGR</sequence>
<proteinExistence type="predicted"/>
<protein>
    <submittedName>
        <fullName evidence="5">Gliding motility ABC transporter auxiliary protein</fullName>
    </submittedName>
</protein>